<feature type="coiled-coil region" evidence="1">
    <location>
        <begin position="111"/>
        <end position="152"/>
    </location>
</feature>
<evidence type="ECO:0000256" key="1">
    <source>
        <dbReference type="SAM" id="Coils"/>
    </source>
</evidence>
<name>A0A6C0LW88_9ZZZZ</name>
<keyword evidence="1" id="KW-0175">Coiled coil</keyword>
<proteinExistence type="predicted"/>
<dbReference type="EMBL" id="MN740566">
    <property type="protein sequence ID" value="QHU34011.1"/>
    <property type="molecule type" value="Genomic_DNA"/>
</dbReference>
<accession>A0A6C0LW88</accession>
<organism evidence="2">
    <name type="scientific">viral metagenome</name>
    <dbReference type="NCBI Taxonomy" id="1070528"/>
    <lineage>
        <taxon>unclassified sequences</taxon>
        <taxon>metagenomes</taxon>
        <taxon>organismal metagenomes</taxon>
    </lineage>
</organism>
<sequence length="164" mass="19370">MNEAITVCLQRKGERLWEFGRVRLGYEAAEPLLDGLLREDECTFDPPTDSAFGEFASECITEDPFRGVDWETNRLPYERRTTKDELGMWTASSDKADMSNIWNCLPEILQLQSYEHKAKKLNRRQAELIDKQQKTKNMLKDLEDRYVKAQAIFVQRRNELREYK</sequence>
<reference evidence="2" key="1">
    <citation type="journal article" date="2020" name="Nature">
        <title>Giant virus diversity and host interactions through global metagenomics.</title>
        <authorList>
            <person name="Schulz F."/>
            <person name="Roux S."/>
            <person name="Paez-Espino D."/>
            <person name="Jungbluth S."/>
            <person name="Walsh D.A."/>
            <person name="Denef V.J."/>
            <person name="McMahon K.D."/>
            <person name="Konstantinidis K.T."/>
            <person name="Eloe-Fadrosh E.A."/>
            <person name="Kyrpides N.C."/>
            <person name="Woyke T."/>
        </authorList>
    </citation>
    <scope>NUCLEOTIDE SEQUENCE</scope>
    <source>
        <strain evidence="2">GVMAG-S-1016704-142</strain>
    </source>
</reference>
<protein>
    <submittedName>
        <fullName evidence="2">Uncharacterized protein</fullName>
    </submittedName>
</protein>
<evidence type="ECO:0000313" key="2">
    <source>
        <dbReference type="EMBL" id="QHU34011.1"/>
    </source>
</evidence>
<dbReference type="AlphaFoldDB" id="A0A6C0LW88"/>